<accession>A0A5B8VYD2</accession>
<reference evidence="1 2" key="1">
    <citation type="journal article" date="2013" name="J. Microbiol.">
        <title>Mucilaginibacter ginsenosidivorax sp. nov., with ginsenoside converting activity isolated from sediment.</title>
        <authorList>
            <person name="Kim J.K."/>
            <person name="Choi T.E."/>
            <person name="Liu Q.M."/>
            <person name="Park H.Y."/>
            <person name="Yi T.H."/>
            <person name="Yoon M.H."/>
            <person name="Kim S.C."/>
            <person name="Im W.T."/>
        </authorList>
    </citation>
    <scope>NUCLEOTIDE SEQUENCE [LARGE SCALE GENOMIC DNA]</scope>
    <source>
        <strain evidence="1 2">KHI28</strain>
    </source>
</reference>
<name>A0A5B8VYD2_9SPHI</name>
<dbReference type="OrthoDB" id="770713at2"/>
<dbReference type="AlphaFoldDB" id="A0A5B8VYD2"/>
<sequence length="71" mass="8138">MIAIELSLKQLMDAVKQLSLSEKLKLNEMIWKDDMAIPSEHQKLVKDRKSKSDANPDLLLDWETASKKLVS</sequence>
<evidence type="ECO:0000313" key="1">
    <source>
        <dbReference type="EMBL" id="QEC76261.1"/>
    </source>
</evidence>
<dbReference type="Proteomes" id="UP000321362">
    <property type="component" value="Chromosome"/>
</dbReference>
<dbReference type="KEGG" id="mgk:FSB76_09995"/>
<protein>
    <recommendedName>
        <fullName evidence="3">Addiction module protein</fullName>
    </recommendedName>
</protein>
<evidence type="ECO:0008006" key="3">
    <source>
        <dbReference type="Google" id="ProtNLM"/>
    </source>
</evidence>
<dbReference type="RefSeq" id="WP_147053438.1">
    <property type="nucleotide sequence ID" value="NZ_CP042437.1"/>
</dbReference>
<organism evidence="1 2">
    <name type="scientific">Mucilaginibacter ginsenosidivorax</name>
    <dbReference type="NCBI Taxonomy" id="862126"/>
    <lineage>
        <taxon>Bacteria</taxon>
        <taxon>Pseudomonadati</taxon>
        <taxon>Bacteroidota</taxon>
        <taxon>Sphingobacteriia</taxon>
        <taxon>Sphingobacteriales</taxon>
        <taxon>Sphingobacteriaceae</taxon>
        <taxon>Mucilaginibacter</taxon>
    </lineage>
</organism>
<keyword evidence="2" id="KW-1185">Reference proteome</keyword>
<dbReference type="EMBL" id="CP042437">
    <property type="protein sequence ID" value="QEC76261.1"/>
    <property type="molecule type" value="Genomic_DNA"/>
</dbReference>
<gene>
    <name evidence="1" type="ORF">FSB76_09995</name>
</gene>
<proteinExistence type="predicted"/>
<evidence type="ECO:0000313" key="2">
    <source>
        <dbReference type="Proteomes" id="UP000321362"/>
    </source>
</evidence>